<reference evidence="1 2" key="1">
    <citation type="submission" date="2020-07" db="EMBL/GenBank/DDBJ databases">
        <title>Sequencing the genomes of 1000 actinobacteria strains.</title>
        <authorList>
            <person name="Klenk H.-P."/>
        </authorList>
    </citation>
    <scope>NUCLEOTIDE SEQUENCE [LARGE SCALE GENOMIC DNA]</scope>
    <source>
        <strain evidence="1 2">DSM 22083</strain>
    </source>
</reference>
<name>A0A7Y9L8T5_9ACTN</name>
<evidence type="ECO:0000313" key="2">
    <source>
        <dbReference type="Proteomes" id="UP000569914"/>
    </source>
</evidence>
<accession>A0A7Y9L8T5</accession>
<sequence>MTSVVGLLDSWSKERADAWRSEIAASLGAEPDAWLAVVGAGELNRDRWWLVLSWVEQTASLIATTRRAELVELSAFALSLLEDGPVDGREAWLIGSVVRCGTKHAGLDFLPLIAAGCARAGDRGEQCLRWLSKASDRLPSTHREVGEGPTFRFERKLTEFDEQAFIRRLKGT</sequence>
<evidence type="ECO:0000313" key="1">
    <source>
        <dbReference type="EMBL" id="NYE68807.1"/>
    </source>
</evidence>
<protein>
    <submittedName>
        <fullName evidence="1">Uncharacterized protein</fullName>
    </submittedName>
</protein>
<keyword evidence="2" id="KW-1185">Reference proteome</keyword>
<dbReference type="Proteomes" id="UP000569914">
    <property type="component" value="Unassembled WGS sequence"/>
</dbReference>
<organism evidence="1 2">
    <name type="scientific">Microlunatus parietis</name>
    <dbReference type="NCBI Taxonomy" id="682979"/>
    <lineage>
        <taxon>Bacteria</taxon>
        <taxon>Bacillati</taxon>
        <taxon>Actinomycetota</taxon>
        <taxon>Actinomycetes</taxon>
        <taxon>Propionibacteriales</taxon>
        <taxon>Propionibacteriaceae</taxon>
        <taxon>Microlunatus</taxon>
    </lineage>
</organism>
<dbReference type="AlphaFoldDB" id="A0A7Y9L8T5"/>
<dbReference type="RefSeq" id="WP_179747684.1">
    <property type="nucleotide sequence ID" value="NZ_JACCBU010000001.1"/>
</dbReference>
<comment type="caution">
    <text evidence="1">The sequence shown here is derived from an EMBL/GenBank/DDBJ whole genome shotgun (WGS) entry which is preliminary data.</text>
</comment>
<proteinExistence type="predicted"/>
<dbReference type="EMBL" id="JACCBU010000001">
    <property type="protein sequence ID" value="NYE68807.1"/>
    <property type="molecule type" value="Genomic_DNA"/>
</dbReference>
<gene>
    <name evidence="1" type="ORF">BKA15_000136</name>
</gene>